<dbReference type="Proteomes" id="UP000232145">
    <property type="component" value="Unassembled WGS sequence"/>
</dbReference>
<dbReference type="EMBL" id="NPDX01000004">
    <property type="protein sequence ID" value="PJZ83747.1"/>
    <property type="molecule type" value="Genomic_DNA"/>
</dbReference>
<dbReference type="InterPro" id="IPR046748">
    <property type="entry name" value="HipA_2"/>
</dbReference>
<evidence type="ECO:0000313" key="3">
    <source>
        <dbReference type="Proteomes" id="UP000232145"/>
    </source>
</evidence>
<dbReference type="Pfam" id="PF20613">
    <property type="entry name" value="HipA_2"/>
    <property type="match status" value="1"/>
</dbReference>
<proteinExistence type="predicted"/>
<evidence type="ECO:0000259" key="1">
    <source>
        <dbReference type="Pfam" id="PF20613"/>
    </source>
</evidence>
<feature type="domain" description="HipA-like kinase" evidence="1">
    <location>
        <begin position="13"/>
        <end position="217"/>
    </location>
</feature>
<comment type="caution">
    <text evidence="2">The sequence shown here is derived from an EMBL/GenBank/DDBJ whole genome shotgun (WGS) entry which is preliminary data.</text>
</comment>
<dbReference type="RefSeq" id="WP_100744440.1">
    <property type="nucleotide sequence ID" value="NZ_NPDW01000002.1"/>
</dbReference>
<dbReference type="OrthoDB" id="8440774at2"/>
<gene>
    <name evidence="2" type="ORF">CH364_13300</name>
</gene>
<organism evidence="2 3">
    <name type="scientific">Leptospira harrisiae</name>
    <dbReference type="NCBI Taxonomy" id="2023189"/>
    <lineage>
        <taxon>Bacteria</taxon>
        <taxon>Pseudomonadati</taxon>
        <taxon>Spirochaetota</taxon>
        <taxon>Spirochaetia</taxon>
        <taxon>Leptospirales</taxon>
        <taxon>Leptospiraceae</taxon>
        <taxon>Leptospira</taxon>
    </lineage>
</organism>
<evidence type="ECO:0000313" key="2">
    <source>
        <dbReference type="EMBL" id="PJZ83747.1"/>
    </source>
</evidence>
<sequence>MLTVFKILELYKGSSFPTRIIANDSESYILKMKGAGNGVKSLIQEFFVNRVCFSLGFNVPNAYPILLPDKFPWDFGTDEFDDLVKKSFGVNLILDYIENQTETHKLEPNSMSVEIKNQIMAIDFFFKNFDRTLQSHNFLKDQKGKLWIIDHGSCEFLNESIMKESKTLPSNHIFASESIQNNQYLRKILQFDFEKVIQNIPKSWCKELEIQKEDLRLIFKNRIQWITSLFSH</sequence>
<dbReference type="AlphaFoldDB" id="A0A2N0AHI6"/>
<protein>
    <recommendedName>
        <fullName evidence="1">HipA-like kinase domain-containing protein</fullName>
    </recommendedName>
</protein>
<reference evidence="2 3" key="1">
    <citation type="submission" date="2017-07" db="EMBL/GenBank/DDBJ databases">
        <title>Leptospira spp. isolated from tropical soils.</title>
        <authorList>
            <person name="Thibeaux R."/>
            <person name="Iraola G."/>
            <person name="Ferres I."/>
            <person name="Bierque E."/>
            <person name="Girault D."/>
            <person name="Soupe-Gilbert M.-E."/>
            <person name="Picardeau M."/>
            <person name="Goarant C."/>
        </authorList>
    </citation>
    <scope>NUCLEOTIDE SEQUENCE [LARGE SCALE GENOMIC DNA]</scope>
    <source>
        <strain evidence="2 3">FH2-B-A1</strain>
    </source>
</reference>
<name>A0A2N0AHI6_9LEPT</name>
<accession>A0A2N0AHI6</accession>
<keyword evidence="3" id="KW-1185">Reference proteome</keyword>